<dbReference type="RefSeq" id="WP_139599574.1">
    <property type="nucleotide sequence ID" value="NZ_VDDC01000048.1"/>
</dbReference>
<sequence>MLDINWDLDNIISGPRWRGAVDNLNSEWVYGWVIDCKNLIRPIEVEVFIFGELALTGVCSIVRPDISKFINVPVKSGFSIPLRNINPRAAQKIIKNIKGDDRTRIPANEILRVKIKGENVYLPFSPTLNEIIREDLYKAIFNYANKFIGGESSRIKLRDELLSIPFVRDENPVKVIAYYLPQFHPFGENNEWWGTGFTEWTNVASAQSYFKDHYQPHLPADMGFYDLRLEQVQHDQIDLAKKYGVSGFCYYYYWFSGETLMTLPIDRHVEKNYDFDFCLCWANESWSRRWDGSEKEVLIAQQHSYENDVAFIQSCLKYFHSERYIKIDGAPLLQIYRISLMENPIETIKRWREIVKAEGFPDLHICMVESFGLNNPFDFGCDSSCQFPPHGVTSGEVNNRIPDLAPTYTGSIYSYPEVVHGEIARQKPIHTHFRTAMPSWDNTSRKGQAGNVFSESSPALFEVWIKFLVLDAYNRLPEGQRLVFVNAWNEWAEGTHLEPDRKYGHANLRAVRNALMPEAIAMAPFLTEEVDSEQDSLSATRRYVESLITTNKALMKILTASGSKPSVQQESAFILAPPLLTGVEVSRDATVHLENINSHIPVRNVDIIVGKHHGIALRGWVLISGTALQHPLLALRNTTSMQRYVAPITVIEDRHDVAFAMSLGEGANKSGIQFKGSLQGIAAGRYEIEILAPDMHDPRKALAVLTSCYLEIG</sequence>
<reference evidence="1 2" key="1">
    <citation type="submission" date="2019-06" db="EMBL/GenBank/DDBJ databases">
        <authorList>
            <person name="Li J."/>
        </authorList>
    </citation>
    <scope>NUCLEOTIDE SEQUENCE [LARGE SCALE GENOMIC DNA]</scope>
    <source>
        <strain evidence="1 2">CGMCC 1.8012</strain>
    </source>
</reference>
<gene>
    <name evidence="1" type="ORF">FHD67_18210</name>
</gene>
<accession>A0A5C4R1N8</accession>
<protein>
    <recommendedName>
        <fullName evidence="3">Glycosyl hydrolase</fullName>
    </recommendedName>
</protein>
<dbReference type="CDD" id="cd11579">
    <property type="entry name" value="Glyco_tran_WbsX"/>
    <property type="match status" value="1"/>
</dbReference>
<evidence type="ECO:0000313" key="2">
    <source>
        <dbReference type="Proteomes" id="UP000304880"/>
    </source>
</evidence>
<organism evidence="1 2">
    <name type="scientific">Paracoccus haeundaensis</name>
    <dbReference type="NCBI Taxonomy" id="225362"/>
    <lineage>
        <taxon>Bacteria</taxon>
        <taxon>Pseudomonadati</taxon>
        <taxon>Pseudomonadota</taxon>
        <taxon>Alphaproteobacteria</taxon>
        <taxon>Rhodobacterales</taxon>
        <taxon>Paracoccaceae</taxon>
        <taxon>Paracoccus</taxon>
    </lineage>
</organism>
<dbReference type="PANTHER" id="PTHR41244">
    <property type="entry name" value="RHAMNAN SYNTHESIS F"/>
    <property type="match status" value="1"/>
</dbReference>
<dbReference type="EMBL" id="VDDC01000048">
    <property type="protein sequence ID" value="TNH37803.1"/>
    <property type="molecule type" value="Genomic_DNA"/>
</dbReference>
<dbReference type="InterPro" id="IPR032719">
    <property type="entry name" value="WbsX"/>
</dbReference>
<dbReference type="Proteomes" id="UP000304880">
    <property type="component" value="Unassembled WGS sequence"/>
</dbReference>
<name>A0A5C4R1N8_9RHOB</name>
<comment type="caution">
    <text evidence="1">The sequence shown here is derived from an EMBL/GenBank/DDBJ whole genome shotgun (WGS) entry which is preliminary data.</text>
</comment>
<evidence type="ECO:0000313" key="1">
    <source>
        <dbReference type="EMBL" id="TNH37803.1"/>
    </source>
</evidence>
<proteinExistence type="predicted"/>
<dbReference type="AlphaFoldDB" id="A0A5C4R1N8"/>
<dbReference type="Pfam" id="PF14307">
    <property type="entry name" value="Glyco_tran_WbsX"/>
    <property type="match status" value="1"/>
</dbReference>
<keyword evidence="2" id="KW-1185">Reference proteome</keyword>
<evidence type="ECO:0008006" key="3">
    <source>
        <dbReference type="Google" id="ProtNLM"/>
    </source>
</evidence>
<dbReference type="Gene3D" id="3.20.20.80">
    <property type="entry name" value="Glycosidases"/>
    <property type="match status" value="1"/>
</dbReference>
<dbReference type="PANTHER" id="PTHR41244:SF1">
    <property type="entry name" value="GLYCOSYLTRANSFERASE"/>
    <property type="match status" value="1"/>
</dbReference>